<dbReference type="NCBIfam" id="TIGR01764">
    <property type="entry name" value="excise"/>
    <property type="match status" value="1"/>
</dbReference>
<dbReference type="SUPFAM" id="SSF46955">
    <property type="entry name" value="Putative DNA-binding domain"/>
    <property type="match status" value="1"/>
</dbReference>
<dbReference type="Pfam" id="PF00072">
    <property type="entry name" value="Response_reg"/>
    <property type="match status" value="1"/>
</dbReference>
<dbReference type="CDD" id="cd04762">
    <property type="entry name" value="HTH_MerR-trunc"/>
    <property type="match status" value="1"/>
</dbReference>
<dbReference type="PROSITE" id="PS50110">
    <property type="entry name" value="RESPONSE_REGULATORY"/>
    <property type="match status" value="1"/>
</dbReference>
<dbReference type="Proteomes" id="UP000182229">
    <property type="component" value="Unassembled WGS sequence"/>
</dbReference>
<dbReference type="AlphaFoldDB" id="A0A1L9B4F1"/>
<dbReference type="GO" id="GO:0003677">
    <property type="term" value="F:DNA binding"/>
    <property type="evidence" value="ECO:0007669"/>
    <property type="project" value="InterPro"/>
</dbReference>
<accession>A0A1L9B4F1</accession>
<evidence type="ECO:0000313" key="4">
    <source>
        <dbReference type="EMBL" id="OJH37139.1"/>
    </source>
</evidence>
<dbReference type="EMBL" id="MPIN01000008">
    <property type="protein sequence ID" value="OJH37139.1"/>
    <property type="molecule type" value="Genomic_DNA"/>
</dbReference>
<dbReference type="Gene3D" id="1.10.1660.10">
    <property type="match status" value="1"/>
</dbReference>
<dbReference type="InterPro" id="IPR001789">
    <property type="entry name" value="Sig_transdc_resp-reg_receiver"/>
</dbReference>
<dbReference type="PANTHER" id="PTHR44591">
    <property type="entry name" value="STRESS RESPONSE REGULATOR PROTEIN 1"/>
    <property type="match status" value="1"/>
</dbReference>
<dbReference type="Gene3D" id="3.40.50.2300">
    <property type="match status" value="1"/>
</dbReference>
<evidence type="ECO:0000256" key="1">
    <source>
        <dbReference type="ARBA" id="ARBA00022553"/>
    </source>
</evidence>
<evidence type="ECO:0000313" key="5">
    <source>
        <dbReference type="Proteomes" id="UP000182229"/>
    </source>
</evidence>
<dbReference type="OrthoDB" id="5416564at2"/>
<comment type="caution">
    <text evidence="4">The sequence shown here is derived from an EMBL/GenBank/DDBJ whole genome shotgun (WGS) entry which is preliminary data.</text>
</comment>
<dbReference type="STRING" id="83449.BON30_27825"/>
<reference evidence="5" key="1">
    <citation type="submission" date="2016-11" db="EMBL/GenBank/DDBJ databases">
        <authorList>
            <person name="Shukria A."/>
            <person name="Stevens D.C."/>
        </authorList>
    </citation>
    <scope>NUCLEOTIDE SEQUENCE [LARGE SCALE GENOMIC DNA]</scope>
    <source>
        <strain evidence="5">Cbfe23</strain>
    </source>
</reference>
<keyword evidence="5" id="KW-1185">Reference proteome</keyword>
<dbReference type="InterPro" id="IPR010093">
    <property type="entry name" value="SinI_DNA-bd"/>
</dbReference>
<dbReference type="InterPro" id="IPR041657">
    <property type="entry name" value="HTH_17"/>
</dbReference>
<keyword evidence="1 2" id="KW-0597">Phosphoprotein</keyword>
<dbReference type="PANTHER" id="PTHR44591:SF3">
    <property type="entry name" value="RESPONSE REGULATORY DOMAIN-CONTAINING PROTEIN"/>
    <property type="match status" value="1"/>
</dbReference>
<evidence type="ECO:0000256" key="2">
    <source>
        <dbReference type="PROSITE-ProRule" id="PRU00169"/>
    </source>
</evidence>
<organism evidence="4 5">
    <name type="scientific">Cystobacter ferrugineus</name>
    <dbReference type="NCBI Taxonomy" id="83449"/>
    <lineage>
        <taxon>Bacteria</taxon>
        <taxon>Pseudomonadati</taxon>
        <taxon>Myxococcota</taxon>
        <taxon>Myxococcia</taxon>
        <taxon>Myxococcales</taxon>
        <taxon>Cystobacterineae</taxon>
        <taxon>Archangiaceae</taxon>
        <taxon>Cystobacter</taxon>
    </lineage>
</organism>
<sequence>MSAGMKQGRDEESSMTDQLYTTHDISRLLQVDPSTVSKWIDRGILMAFRTPGGHRRVRSADLRTFLITHQMPVPEELGSSTVRLLVVDDERQVLDAIKRAFKPYANQVELQTTTSGVEALLLVSEQKPHGMLIDLNMPDIDGIEVCRRIRARKQMEGVRLITMTSAHSPEVVEQSKQAGAVACLPKPLDVQQVLDLFRVPLALGGTTPAAVKR</sequence>
<evidence type="ECO:0000259" key="3">
    <source>
        <dbReference type="PROSITE" id="PS50110"/>
    </source>
</evidence>
<dbReference type="InterPro" id="IPR011006">
    <property type="entry name" value="CheY-like_superfamily"/>
</dbReference>
<protein>
    <recommendedName>
        <fullName evidence="3">Response regulatory domain-containing protein</fullName>
    </recommendedName>
</protein>
<name>A0A1L9B4F1_9BACT</name>
<dbReference type="SUPFAM" id="SSF52172">
    <property type="entry name" value="CheY-like"/>
    <property type="match status" value="1"/>
</dbReference>
<proteinExistence type="predicted"/>
<dbReference type="InterPro" id="IPR050595">
    <property type="entry name" value="Bact_response_regulator"/>
</dbReference>
<dbReference type="InterPro" id="IPR009061">
    <property type="entry name" value="DNA-bd_dom_put_sf"/>
</dbReference>
<reference evidence="4 5" key="2">
    <citation type="submission" date="2016-12" db="EMBL/GenBank/DDBJ databases">
        <title>Draft Genome Sequence of Cystobacter ferrugineus Strain Cbfe23.</title>
        <authorList>
            <person name="Akbar S."/>
            <person name="Dowd S.E."/>
            <person name="Stevens D.C."/>
        </authorList>
    </citation>
    <scope>NUCLEOTIDE SEQUENCE [LARGE SCALE GENOMIC DNA]</scope>
    <source>
        <strain evidence="4 5">Cbfe23</strain>
    </source>
</reference>
<dbReference type="GO" id="GO:0000160">
    <property type="term" value="P:phosphorelay signal transduction system"/>
    <property type="evidence" value="ECO:0007669"/>
    <property type="project" value="InterPro"/>
</dbReference>
<dbReference type="Pfam" id="PF12728">
    <property type="entry name" value="HTH_17"/>
    <property type="match status" value="1"/>
</dbReference>
<feature type="domain" description="Response regulatory" evidence="3">
    <location>
        <begin position="83"/>
        <end position="201"/>
    </location>
</feature>
<dbReference type="SMART" id="SM00448">
    <property type="entry name" value="REC"/>
    <property type="match status" value="1"/>
</dbReference>
<dbReference type="CDD" id="cd00156">
    <property type="entry name" value="REC"/>
    <property type="match status" value="1"/>
</dbReference>
<gene>
    <name evidence="4" type="ORF">BON30_27825</name>
</gene>
<feature type="modified residue" description="4-aspartylphosphate" evidence="2">
    <location>
        <position position="134"/>
    </location>
</feature>